<reference evidence="5" key="1">
    <citation type="submission" date="2021-01" db="EMBL/GenBank/DDBJ databases">
        <title>Ramlibacter sp. strain AW1 16S ribosomal RNA gene Genome sequencing and assembly.</title>
        <authorList>
            <person name="Kang M."/>
        </authorList>
    </citation>
    <scope>NUCLEOTIDE SEQUENCE</scope>
    <source>
        <strain evidence="5">AW1</strain>
    </source>
</reference>
<dbReference type="InterPro" id="IPR029787">
    <property type="entry name" value="Nucleotide_cyclase"/>
</dbReference>
<dbReference type="NCBIfam" id="TIGR00229">
    <property type="entry name" value="sensory_box"/>
    <property type="match status" value="2"/>
</dbReference>
<dbReference type="PROSITE" id="PS50113">
    <property type="entry name" value="PAC"/>
    <property type="match status" value="1"/>
</dbReference>
<dbReference type="Gene3D" id="3.30.450.20">
    <property type="entry name" value="PAS domain"/>
    <property type="match status" value="3"/>
</dbReference>
<accession>A0A936ZJC3</accession>
<dbReference type="InterPro" id="IPR013655">
    <property type="entry name" value="PAS_fold_3"/>
</dbReference>
<dbReference type="SUPFAM" id="SSF55785">
    <property type="entry name" value="PYP-like sensor domain (PAS domain)"/>
    <property type="match status" value="3"/>
</dbReference>
<dbReference type="Gene3D" id="3.20.20.450">
    <property type="entry name" value="EAL domain"/>
    <property type="match status" value="1"/>
</dbReference>
<dbReference type="InterPro" id="IPR000014">
    <property type="entry name" value="PAS"/>
</dbReference>
<dbReference type="PANTHER" id="PTHR44757:SF2">
    <property type="entry name" value="BIOFILM ARCHITECTURE MAINTENANCE PROTEIN MBAA"/>
    <property type="match status" value="1"/>
</dbReference>
<evidence type="ECO:0000259" key="1">
    <source>
        <dbReference type="PROSITE" id="PS50112"/>
    </source>
</evidence>
<dbReference type="PANTHER" id="PTHR44757">
    <property type="entry name" value="DIGUANYLATE CYCLASE DGCP"/>
    <property type="match status" value="1"/>
</dbReference>
<dbReference type="InterPro" id="IPR052155">
    <property type="entry name" value="Biofilm_reg_signaling"/>
</dbReference>
<dbReference type="Pfam" id="PF00563">
    <property type="entry name" value="EAL"/>
    <property type="match status" value="1"/>
</dbReference>
<dbReference type="NCBIfam" id="TIGR00254">
    <property type="entry name" value="GGDEF"/>
    <property type="match status" value="1"/>
</dbReference>
<dbReference type="InterPro" id="IPR043128">
    <property type="entry name" value="Rev_trsase/Diguanyl_cyclase"/>
</dbReference>
<dbReference type="Pfam" id="PF13426">
    <property type="entry name" value="PAS_9"/>
    <property type="match status" value="1"/>
</dbReference>
<dbReference type="InterPro" id="IPR001633">
    <property type="entry name" value="EAL_dom"/>
</dbReference>
<dbReference type="InterPro" id="IPR035965">
    <property type="entry name" value="PAS-like_dom_sf"/>
</dbReference>
<dbReference type="EMBL" id="JAEQNA010000003">
    <property type="protein sequence ID" value="MBL0420902.1"/>
    <property type="molecule type" value="Genomic_DNA"/>
</dbReference>
<dbReference type="CDD" id="cd00130">
    <property type="entry name" value="PAS"/>
    <property type="match status" value="2"/>
</dbReference>
<dbReference type="AlphaFoldDB" id="A0A936ZJC3"/>
<name>A0A936ZJC3_9BURK</name>
<sequence>MLSTPIAVSDLPPDPTRLQPESSFVQLLEQASAAGLWSLDAATGQVSWSERLAELLEAPQGYTPGAEQGFEFVAPDWREEVEFLVRRCIHTGEPFDREVQVLTYGQRRAWIRLLGHAVRDSRGQVVRVEGAVQELSPRAGPGGLLRHTAGWGLGGAGGEAFATVDREGRFTYLNEAAERLLGQPANRLLGRGLWGVFQKTVRLRVEERVREALEQHRLLELEELDAPQNDWLEVQGHPFGAGLALHLRNVTARRKSQEQLRLLEGSIARLNDIVIITEAGPFNEPGPRIVFVNEAFEVRTGYNRDEVLGRSPRFLQGPQTQRDRLDLIRSALEHWRPVRVDLINYRKEGEPFWVDLDISPVWDKSRKLTHWVAVGRDVTERKANEEKIQYLAFYDGLTRLPNRQLLLDRLNALLAHREAIGEGALMFIDLDNFKVLNDTLGHQKGDLLLQQVAERLRASVASTDTVARLGGDEFVVLLQPRRGAPGEAEAAASAVADRILAALGEPYVLPGYLHHSTCSIGVTVFGRSPSTVSELLKQADLAMYQAKRAGRNTVCFFDPQMQAVASANAALAADLRLAWRHQQFELDYQPQVDVNGRMTGAEALLRWQHPQRGRVPPDQFIPTAEETTLILTIGRWVLDRACEQLAAWSRRSDRSHLSISVNVSARQFRHPEFVDEVMDAIARSGVAPNKLKLELTESLLADGFDITVNKMGSLKRMGVALSLDDFGKGYSSLAYLKRLPLDQLKIDREFVKDVLTDANDAAIARTIIGLAQSLHLQVVAEGVETEEQREFLAQHGCDGFQGYLFCRPMSIERLEEFIEANLVQLSPLKLS</sequence>
<dbReference type="PROSITE" id="PS50112">
    <property type="entry name" value="PAS"/>
    <property type="match status" value="2"/>
</dbReference>
<dbReference type="Pfam" id="PF00990">
    <property type="entry name" value="GGDEF"/>
    <property type="match status" value="1"/>
</dbReference>
<dbReference type="SUPFAM" id="SSF141868">
    <property type="entry name" value="EAL domain-like"/>
    <property type="match status" value="1"/>
</dbReference>
<keyword evidence="6" id="KW-1185">Reference proteome</keyword>
<evidence type="ECO:0000259" key="2">
    <source>
        <dbReference type="PROSITE" id="PS50113"/>
    </source>
</evidence>
<dbReference type="Gene3D" id="3.30.70.270">
    <property type="match status" value="1"/>
</dbReference>
<dbReference type="SMART" id="SM00086">
    <property type="entry name" value="PAC"/>
    <property type="match status" value="2"/>
</dbReference>
<feature type="domain" description="EAL" evidence="3">
    <location>
        <begin position="568"/>
        <end position="822"/>
    </location>
</feature>
<protein>
    <submittedName>
        <fullName evidence="5">EAL domain-containing protein</fullName>
    </submittedName>
</protein>
<dbReference type="SMART" id="SM00052">
    <property type="entry name" value="EAL"/>
    <property type="match status" value="1"/>
</dbReference>
<dbReference type="Pfam" id="PF08448">
    <property type="entry name" value="PAS_4"/>
    <property type="match status" value="1"/>
</dbReference>
<feature type="domain" description="GGDEF" evidence="4">
    <location>
        <begin position="421"/>
        <end position="559"/>
    </location>
</feature>
<dbReference type="CDD" id="cd01949">
    <property type="entry name" value="GGDEF"/>
    <property type="match status" value="1"/>
</dbReference>
<dbReference type="SMART" id="SM00091">
    <property type="entry name" value="PAS"/>
    <property type="match status" value="3"/>
</dbReference>
<feature type="domain" description="PAS" evidence="1">
    <location>
        <begin position="283"/>
        <end position="335"/>
    </location>
</feature>
<evidence type="ECO:0000259" key="3">
    <source>
        <dbReference type="PROSITE" id="PS50883"/>
    </source>
</evidence>
<feature type="domain" description="PAC" evidence="2">
    <location>
        <begin position="336"/>
        <end position="390"/>
    </location>
</feature>
<feature type="domain" description="PAS" evidence="1">
    <location>
        <begin position="164"/>
        <end position="216"/>
    </location>
</feature>
<comment type="caution">
    <text evidence="5">The sequence shown here is derived from an EMBL/GenBank/DDBJ whole genome shotgun (WGS) entry which is preliminary data.</text>
</comment>
<dbReference type="PROSITE" id="PS50883">
    <property type="entry name" value="EAL"/>
    <property type="match status" value="1"/>
</dbReference>
<dbReference type="CDD" id="cd01948">
    <property type="entry name" value="EAL"/>
    <property type="match status" value="1"/>
</dbReference>
<dbReference type="InterPro" id="IPR035919">
    <property type="entry name" value="EAL_sf"/>
</dbReference>
<dbReference type="Proteomes" id="UP000613011">
    <property type="component" value="Unassembled WGS sequence"/>
</dbReference>
<organism evidence="5 6">
    <name type="scientific">Ramlibacter aurantiacus</name>
    <dbReference type="NCBI Taxonomy" id="2801330"/>
    <lineage>
        <taxon>Bacteria</taxon>
        <taxon>Pseudomonadati</taxon>
        <taxon>Pseudomonadota</taxon>
        <taxon>Betaproteobacteria</taxon>
        <taxon>Burkholderiales</taxon>
        <taxon>Comamonadaceae</taxon>
        <taxon>Ramlibacter</taxon>
    </lineage>
</organism>
<dbReference type="InterPro" id="IPR000160">
    <property type="entry name" value="GGDEF_dom"/>
</dbReference>
<dbReference type="InterPro" id="IPR013656">
    <property type="entry name" value="PAS_4"/>
</dbReference>
<dbReference type="RefSeq" id="WP_201683967.1">
    <property type="nucleotide sequence ID" value="NZ_JAEQNA010000003.1"/>
</dbReference>
<evidence type="ECO:0000313" key="6">
    <source>
        <dbReference type="Proteomes" id="UP000613011"/>
    </source>
</evidence>
<dbReference type="InterPro" id="IPR001610">
    <property type="entry name" value="PAC"/>
</dbReference>
<dbReference type="SMART" id="SM00267">
    <property type="entry name" value="GGDEF"/>
    <property type="match status" value="1"/>
</dbReference>
<gene>
    <name evidence="5" type="ORF">JI739_11145</name>
</gene>
<proteinExistence type="predicted"/>
<evidence type="ECO:0000259" key="4">
    <source>
        <dbReference type="PROSITE" id="PS50887"/>
    </source>
</evidence>
<dbReference type="FunFam" id="3.20.20.450:FF:000001">
    <property type="entry name" value="Cyclic di-GMP phosphodiesterase yahA"/>
    <property type="match status" value="1"/>
</dbReference>
<evidence type="ECO:0000313" key="5">
    <source>
        <dbReference type="EMBL" id="MBL0420902.1"/>
    </source>
</evidence>
<dbReference type="InterPro" id="IPR000700">
    <property type="entry name" value="PAS-assoc_C"/>
</dbReference>
<dbReference type="SUPFAM" id="SSF55073">
    <property type="entry name" value="Nucleotide cyclase"/>
    <property type="match status" value="1"/>
</dbReference>
<dbReference type="Pfam" id="PF08447">
    <property type="entry name" value="PAS_3"/>
    <property type="match status" value="1"/>
</dbReference>
<dbReference type="PROSITE" id="PS50887">
    <property type="entry name" value="GGDEF"/>
    <property type="match status" value="1"/>
</dbReference>